<reference evidence="2" key="1">
    <citation type="journal article" date="2022" name="bioRxiv">
        <title>Sequencing and chromosome-scale assembly of the giantPleurodeles waltlgenome.</title>
        <authorList>
            <person name="Brown T."/>
            <person name="Elewa A."/>
            <person name="Iarovenko S."/>
            <person name="Subramanian E."/>
            <person name="Araus A.J."/>
            <person name="Petzold A."/>
            <person name="Susuki M."/>
            <person name="Suzuki K.-i.T."/>
            <person name="Hayashi T."/>
            <person name="Toyoda A."/>
            <person name="Oliveira C."/>
            <person name="Osipova E."/>
            <person name="Leigh N.D."/>
            <person name="Simon A."/>
            <person name="Yun M.H."/>
        </authorList>
    </citation>
    <scope>NUCLEOTIDE SEQUENCE</scope>
    <source>
        <strain evidence="2">20211129_DDA</strain>
        <tissue evidence="2">Liver</tissue>
    </source>
</reference>
<keyword evidence="3" id="KW-1185">Reference proteome</keyword>
<dbReference type="Proteomes" id="UP001066276">
    <property type="component" value="Chromosome 4_2"/>
</dbReference>
<comment type="caution">
    <text evidence="2">The sequence shown here is derived from an EMBL/GenBank/DDBJ whole genome shotgun (WGS) entry which is preliminary data.</text>
</comment>
<organism evidence="2 3">
    <name type="scientific">Pleurodeles waltl</name>
    <name type="common">Iberian ribbed newt</name>
    <dbReference type="NCBI Taxonomy" id="8319"/>
    <lineage>
        <taxon>Eukaryota</taxon>
        <taxon>Metazoa</taxon>
        <taxon>Chordata</taxon>
        <taxon>Craniata</taxon>
        <taxon>Vertebrata</taxon>
        <taxon>Euteleostomi</taxon>
        <taxon>Amphibia</taxon>
        <taxon>Batrachia</taxon>
        <taxon>Caudata</taxon>
        <taxon>Salamandroidea</taxon>
        <taxon>Salamandridae</taxon>
        <taxon>Pleurodelinae</taxon>
        <taxon>Pleurodeles</taxon>
    </lineage>
</organism>
<gene>
    <name evidence="2" type="ORF">NDU88_003653</name>
</gene>
<dbReference type="EMBL" id="JANPWB010000008">
    <property type="protein sequence ID" value="KAJ1163190.1"/>
    <property type="molecule type" value="Genomic_DNA"/>
</dbReference>
<proteinExistence type="predicted"/>
<evidence type="ECO:0000313" key="2">
    <source>
        <dbReference type="EMBL" id="KAJ1163190.1"/>
    </source>
</evidence>
<feature type="region of interest" description="Disordered" evidence="1">
    <location>
        <begin position="56"/>
        <end position="85"/>
    </location>
</feature>
<dbReference type="AlphaFoldDB" id="A0AAV7SGJ4"/>
<accession>A0AAV7SGJ4</accession>
<name>A0AAV7SGJ4_PLEWA</name>
<evidence type="ECO:0000256" key="1">
    <source>
        <dbReference type="SAM" id="MobiDB-lite"/>
    </source>
</evidence>
<protein>
    <submittedName>
        <fullName evidence="2">Uncharacterized protein</fullName>
    </submittedName>
</protein>
<sequence>MILPWGVARRRLRWPTCCRAPRHSELNPPNILPSIRTVRNESPTALEVEVQRVQEPGGAMSNALGRAPARSWRLGGGTRPRWARH</sequence>
<evidence type="ECO:0000313" key="3">
    <source>
        <dbReference type="Proteomes" id="UP001066276"/>
    </source>
</evidence>